<gene>
    <name evidence="2" type="ORF">SAMN06265379_102365</name>
</gene>
<proteinExistence type="predicted"/>
<keyword evidence="1" id="KW-0472">Membrane</keyword>
<sequence length="121" mass="14234">MKHLGYNNINPRCFFYYIGIHYGIRIYIYKMKKFKTHKNLTIVNFAIVSYFILIWLISFYNINFVLIGVLSEMLTIPFLIAQIVFLIIGIKYLIKNQIKFLTLISVLALAICSYITIGSFF</sequence>
<keyword evidence="1" id="KW-0812">Transmembrane</keyword>
<dbReference type="Proteomes" id="UP000319040">
    <property type="component" value="Unassembled WGS sequence"/>
</dbReference>
<dbReference type="AlphaFoldDB" id="A0A521C3W2"/>
<keyword evidence="3" id="KW-1185">Reference proteome</keyword>
<organism evidence="2 3">
    <name type="scientific">Saccharicrinis carchari</name>
    <dbReference type="NCBI Taxonomy" id="1168039"/>
    <lineage>
        <taxon>Bacteria</taxon>
        <taxon>Pseudomonadati</taxon>
        <taxon>Bacteroidota</taxon>
        <taxon>Bacteroidia</taxon>
        <taxon>Marinilabiliales</taxon>
        <taxon>Marinilabiliaceae</taxon>
        <taxon>Saccharicrinis</taxon>
    </lineage>
</organism>
<evidence type="ECO:0000313" key="3">
    <source>
        <dbReference type="Proteomes" id="UP000319040"/>
    </source>
</evidence>
<feature type="transmembrane region" description="Helical" evidence="1">
    <location>
        <begin position="74"/>
        <end position="93"/>
    </location>
</feature>
<name>A0A521C3W2_SACCC</name>
<accession>A0A521C3W2</accession>
<feature type="transmembrane region" description="Helical" evidence="1">
    <location>
        <begin position="42"/>
        <end position="62"/>
    </location>
</feature>
<evidence type="ECO:0000313" key="2">
    <source>
        <dbReference type="EMBL" id="SMO54132.1"/>
    </source>
</evidence>
<reference evidence="2 3" key="1">
    <citation type="submission" date="2017-05" db="EMBL/GenBank/DDBJ databases">
        <authorList>
            <person name="Varghese N."/>
            <person name="Submissions S."/>
        </authorList>
    </citation>
    <scope>NUCLEOTIDE SEQUENCE [LARGE SCALE GENOMIC DNA]</scope>
    <source>
        <strain evidence="2 3">DSM 27040</strain>
    </source>
</reference>
<protein>
    <submittedName>
        <fullName evidence="2">Uncharacterized protein</fullName>
    </submittedName>
</protein>
<evidence type="ECO:0000256" key="1">
    <source>
        <dbReference type="SAM" id="Phobius"/>
    </source>
</evidence>
<dbReference type="EMBL" id="FXTB01000002">
    <property type="protein sequence ID" value="SMO54132.1"/>
    <property type="molecule type" value="Genomic_DNA"/>
</dbReference>
<feature type="transmembrane region" description="Helical" evidence="1">
    <location>
        <begin position="100"/>
        <end position="120"/>
    </location>
</feature>
<keyword evidence="1" id="KW-1133">Transmembrane helix</keyword>